<dbReference type="RefSeq" id="WP_113903548.1">
    <property type="nucleotide sequence ID" value="NZ_QNSB01000003.1"/>
</dbReference>
<organism evidence="1 2">
    <name type="scientific">Brevibacterium celere</name>
    <dbReference type="NCBI Taxonomy" id="225845"/>
    <lineage>
        <taxon>Bacteria</taxon>
        <taxon>Bacillati</taxon>
        <taxon>Actinomycetota</taxon>
        <taxon>Actinomycetes</taxon>
        <taxon>Micrococcales</taxon>
        <taxon>Brevibacteriaceae</taxon>
        <taxon>Brevibacterium</taxon>
    </lineage>
</organism>
<dbReference type="Proteomes" id="UP000253509">
    <property type="component" value="Unassembled WGS sequence"/>
</dbReference>
<gene>
    <name evidence="1" type="ORF">DFO65_103393</name>
</gene>
<evidence type="ECO:0000313" key="1">
    <source>
        <dbReference type="EMBL" id="RBP73095.1"/>
    </source>
</evidence>
<sequence length="293" mass="31835">MAGEVFWAEMNGYRFSVNDDFFARKLDLGTLDWRTQDVDRPGGDGRIFGRDYANPGTVIITAHSTAGTAAEARENLRGLAAAWRWSEHRDDPGAYTYLKLVLEGVEGVIYGRPRKFTPELGTAGYRAGGQGATLEFVPLTDLIFDLNGFSNNIHISILPNQSLGLEFPAIAPFFFEGEQTQRQGQIVNDSLVPVPFRVAFHGPVIDPAVTSTVGGWEIGLETTIPYDQTIIVDTLANTVTRESDGASFADTLTYQSDLSARLAPGAQEVVFSGRDSTNTASVDVSWSDAVNGF</sequence>
<protein>
    <recommendedName>
        <fullName evidence="3">Tail protein</fullName>
    </recommendedName>
</protein>
<keyword evidence="2" id="KW-1185">Reference proteome</keyword>
<dbReference type="EMBL" id="QNSB01000003">
    <property type="protein sequence ID" value="RBP73095.1"/>
    <property type="molecule type" value="Genomic_DNA"/>
</dbReference>
<proteinExistence type="predicted"/>
<evidence type="ECO:0008006" key="3">
    <source>
        <dbReference type="Google" id="ProtNLM"/>
    </source>
</evidence>
<name>A0A366IND3_9MICO</name>
<comment type="caution">
    <text evidence="1">The sequence shown here is derived from an EMBL/GenBank/DDBJ whole genome shotgun (WGS) entry which is preliminary data.</text>
</comment>
<reference evidence="1 2" key="1">
    <citation type="submission" date="2018-06" db="EMBL/GenBank/DDBJ databases">
        <title>Freshwater and sediment microbial communities from various areas in North America, analyzing microbe dynamics in response to fracking.</title>
        <authorList>
            <person name="Lamendella R."/>
        </authorList>
    </citation>
    <scope>NUCLEOTIDE SEQUENCE [LARGE SCALE GENOMIC DNA]</scope>
    <source>
        <strain evidence="1 2">3b_TX</strain>
    </source>
</reference>
<accession>A0A366IND3</accession>
<dbReference type="AlphaFoldDB" id="A0A366IND3"/>
<evidence type="ECO:0000313" key="2">
    <source>
        <dbReference type="Proteomes" id="UP000253509"/>
    </source>
</evidence>